<protein>
    <recommendedName>
        <fullName evidence="2">Major capsid protein</fullName>
    </recommendedName>
</protein>
<name>A0A0F9KGW8_9ZZZZ</name>
<dbReference type="InterPro" id="IPR048813">
    <property type="entry name" value="GP7-like"/>
</dbReference>
<accession>A0A0F9KGW8</accession>
<reference evidence="1" key="1">
    <citation type="journal article" date="2015" name="Nature">
        <title>Complex archaea that bridge the gap between prokaryotes and eukaryotes.</title>
        <authorList>
            <person name="Spang A."/>
            <person name="Saw J.H."/>
            <person name="Jorgensen S.L."/>
            <person name="Zaremba-Niedzwiedzka K."/>
            <person name="Martijn J."/>
            <person name="Lind A.E."/>
            <person name="van Eijk R."/>
            <person name="Schleper C."/>
            <person name="Guy L."/>
            <person name="Ettema T.J."/>
        </authorList>
    </citation>
    <scope>NUCLEOTIDE SEQUENCE</scope>
</reference>
<sequence length="329" mass="36056">MQTLTQYEYLDRDMLLAGVVDRIVMESPLLGVLPFMPIAGNSFKYNVEVSLPSAQFTTVGTQLSENTGTYEQRTTDVFTLIQTGYTDKGQKKLNLTQDPETVDIGLAAKAMAHRWEKAAIIGRTSVDTDALEFKGLLRILAEMETESTTDWDGINNDQLIVNHASGAVITLDAMDQLVDQVRPGKPDMILCSRKVRRQLTALSRAAGTSGLQFTDSALFGQTMHMYDGIPLLISDWILNNYPDAASSVLDITAYDYDKAYTAGSFDSTIIIAMQIGEGGVTGLQAGEMEHEREVFLEDYNAIANRLIWYTGMACFKKYAIAGVVGAGVA</sequence>
<evidence type="ECO:0000313" key="1">
    <source>
        <dbReference type="EMBL" id="KKM81193.1"/>
    </source>
</evidence>
<comment type="caution">
    <text evidence="1">The sequence shown here is derived from an EMBL/GenBank/DDBJ whole genome shotgun (WGS) entry which is preliminary data.</text>
</comment>
<evidence type="ECO:0008006" key="2">
    <source>
        <dbReference type="Google" id="ProtNLM"/>
    </source>
</evidence>
<gene>
    <name evidence="1" type="ORF">LCGC14_1332210</name>
</gene>
<dbReference type="AlphaFoldDB" id="A0A0F9KGW8"/>
<dbReference type="NCBIfam" id="NF045672">
    <property type="entry name" value="MCP_gp7_epsi_15"/>
    <property type="match status" value="1"/>
</dbReference>
<dbReference type="SUPFAM" id="SSF56563">
    <property type="entry name" value="Major capsid protein gp5"/>
    <property type="match status" value="1"/>
</dbReference>
<dbReference type="EMBL" id="LAZR01008061">
    <property type="protein sequence ID" value="KKM81193.1"/>
    <property type="molecule type" value="Genomic_DNA"/>
</dbReference>
<proteinExistence type="predicted"/>
<organism evidence="1">
    <name type="scientific">marine sediment metagenome</name>
    <dbReference type="NCBI Taxonomy" id="412755"/>
    <lineage>
        <taxon>unclassified sequences</taxon>
        <taxon>metagenomes</taxon>
        <taxon>ecological metagenomes</taxon>
    </lineage>
</organism>